<sequence length="117" mass="13153">MGEPTFEQFMYLYSSRSNREILAGYRPIAERRRRGAISLDTSPQRKSPGGTGGAWLMGTGSVLQGREFSEVGPYLQGERDEVEWVRAQLSETERECGNLVTQKNCLSPDCCKEWLAS</sequence>
<reference evidence="2" key="1">
    <citation type="journal article" date="2019" name="Science">
        <title>Mutation of a bHLH transcription factor allowed almond domestication.</title>
        <authorList>
            <person name="Sanchez-Perez R."/>
            <person name="Pavan S."/>
            <person name="Mazzeo R."/>
            <person name="Moldovan C."/>
            <person name="Aiese Cigliano R."/>
            <person name="Del Cueto J."/>
            <person name="Ricciardi F."/>
            <person name="Lotti C."/>
            <person name="Ricciardi L."/>
            <person name="Dicenta F."/>
            <person name="Lopez-Marques R.L."/>
            <person name="Lindberg Moller B."/>
        </authorList>
    </citation>
    <scope>NUCLEOTIDE SEQUENCE</scope>
</reference>
<gene>
    <name evidence="2" type="ORF">Prudu_005180</name>
</gene>
<evidence type="ECO:0000256" key="1">
    <source>
        <dbReference type="SAM" id="MobiDB-lite"/>
    </source>
</evidence>
<dbReference type="EMBL" id="AP019298">
    <property type="protein sequence ID" value="BBG96389.1"/>
    <property type="molecule type" value="Genomic_DNA"/>
</dbReference>
<accession>A0A4Y1QX07</accession>
<proteinExistence type="predicted"/>
<organism evidence="2">
    <name type="scientific">Prunus dulcis</name>
    <name type="common">Almond</name>
    <name type="synonym">Amygdalus dulcis</name>
    <dbReference type="NCBI Taxonomy" id="3755"/>
    <lineage>
        <taxon>Eukaryota</taxon>
        <taxon>Viridiplantae</taxon>
        <taxon>Streptophyta</taxon>
        <taxon>Embryophyta</taxon>
        <taxon>Tracheophyta</taxon>
        <taxon>Spermatophyta</taxon>
        <taxon>Magnoliopsida</taxon>
        <taxon>eudicotyledons</taxon>
        <taxon>Gunneridae</taxon>
        <taxon>Pentapetalae</taxon>
        <taxon>rosids</taxon>
        <taxon>fabids</taxon>
        <taxon>Rosales</taxon>
        <taxon>Rosaceae</taxon>
        <taxon>Amygdaloideae</taxon>
        <taxon>Amygdaleae</taxon>
        <taxon>Prunus</taxon>
    </lineage>
</organism>
<evidence type="ECO:0000313" key="2">
    <source>
        <dbReference type="EMBL" id="BBG96389.1"/>
    </source>
</evidence>
<protein>
    <submittedName>
        <fullName evidence="2">Uncharacterized protein</fullName>
    </submittedName>
</protein>
<name>A0A4Y1QX07_PRUDU</name>
<feature type="region of interest" description="Disordered" evidence="1">
    <location>
        <begin position="33"/>
        <end position="56"/>
    </location>
</feature>
<dbReference type="AlphaFoldDB" id="A0A4Y1QX07"/>